<dbReference type="Proteomes" id="UP001066276">
    <property type="component" value="Chromosome 2_1"/>
</dbReference>
<evidence type="ECO:0000313" key="3">
    <source>
        <dbReference type="Proteomes" id="UP001066276"/>
    </source>
</evidence>
<keyword evidence="3" id="KW-1185">Reference proteome</keyword>
<feature type="transmembrane region" description="Helical" evidence="1">
    <location>
        <begin position="7"/>
        <end position="28"/>
    </location>
</feature>
<keyword evidence="1" id="KW-0812">Transmembrane</keyword>
<dbReference type="EMBL" id="JANPWB010000003">
    <property type="protein sequence ID" value="KAJ1200403.1"/>
    <property type="molecule type" value="Genomic_DNA"/>
</dbReference>
<keyword evidence="1" id="KW-1133">Transmembrane helix</keyword>
<reference evidence="2" key="1">
    <citation type="journal article" date="2022" name="bioRxiv">
        <title>Sequencing and chromosome-scale assembly of the giantPleurodeles waltlgenome.</title>
        <authorList>
            <person name="Brown T."/>
            <person name="Elewa A."/>
            <person name="Iarovenko S."/>
            <person name="Subramanian E."/>
            <person name="Araus A.J."/>
            <person name="Petzold A."/>
            <person name="Susuki M."/>
            <person name="Suzuki K.-i.T."/>
            <person name="Hayashi T."/>
            <person name="Toyoda A."/>
            <person name="Oliveira C."/>
            <person name="Osipova E."/>
            <person name="Leigh N.D."/>
            <person name="Simon A."/>
            <person name="Yun M.H."/>
        </authorList>
    </citation>
    <scope>NUCLEOTIDE SEQUENCE</scope>
    <source>
        <strain evidence="2">20211129_DDA</strain>
        <tissue evidence="2">Liver</tissue>
    </source>
</reference>
<evidence type="ECO:0000313" key="2">
    <source>
        <dbReference type="EMBL" id="KAJ1200403.1"/>
    </source>
</evidence>
<gene>
    <name evidence="2" type="ORF">NDU88_004227</name>
</gene>
<keyword evidence="1" id="KW-0472">Membrane</keyword>
<accession>A0AAV7VFL0</accession>
<proteinExistence type="predicted"/>
<dbReference type="AlphaFoldDB" id="A0AAV7VFL0"/>
<sequence>MALLCSGLFSWGCCCGHLWLGLVLWFWFRDRLGGPDTWFHTSGLDRTGPVNLSTYLCGVLVLGGLAWRTASAGVVHRT</sequence>
<comment type="caution">
    <text evidence="2">The sequence shown here is derived from an EMBL/GenBank/DDBJ whole genome shotgun (WGS) entry which is preliminary data.</text>
</comment>
<protein>
    <submittedName>
        <fullName evidence="2">Uncharacterized protein</fullName>
    </submittedName>
</protein>
<name>A0AAV7VFL0_PLEWA</name>
<evidence type="ECO:0000256" key="1">
    <source>
        <dbReference type="SAM" id="Phobius"/>
    </source>
</evidence>
<organism evidence="2 3">
    <name type="scientific">Pleurodeles waltl</name>
    <name type="common">Iberian ribbed newt</name>
    <dbReference type="NCBI Taxonomy" id="8319"/>
    <lineage>
        <taxon>Eukaryota</taxon>
        <taxon>Metazoa</taxon>
        <taxon>Chordata</taxon>
        <taxon>Craniata</taxon>
        <taxon>Vertebrata</taxon>
        <taxon>Euteleostomi</taxon>
        <taxon>Amphibia</taxon>
        <taxon>Batrachia</taxon>
        <taxon>Caudata</taxon>
        <taxon>Salamandroidea</taxon>
        <taxon>Salamandridae</taxon>
        <taxon>Pleurodelinae</taxon>
        <taxon>Pleurodeles</taxon>
    </lineage>
</organism>
<feature type="transmembrane region" description="Helical" evidence="1">
    <location>
        <begin position="48"/>
        <end position="67"/>
    </location>
</feature>